<sequence length="111" mass="12700">VDKTESRLSSIVDNVKHPLESETYRLKCKETLDKEGVLVLKGWLHPNIIQKILKEAENQEHLAYFCVNNHNVYLEPSDNSYSSNHARNRNIVSSKGCITDNQVPIDSPLRI</sequence>
<dbReference type="EMBL" id="UINC01073381">
    <property type="protein sequence ID" value="SVC09713.1"/>
    <property type="molecule type" value="Genomic_DNA"/>
</dbReference>
<gene>
    <name evidence="1" type="ORF">METZ01_LOCUS262567</name>
</gene>
<reference evidence="1" key="1">
    <citation type="submission" date="2018-05" db="EMBL/GenBank/DDBJ databases">
        <authorList>
            <person name="Lanie J.A."/>
            <person name="Ng W.-L."/>
            <person name="Kazmierczak K.M."/>
            <person name="Andrzejewski T.M."/>
            <person name="Davidsen T.M."/>
            <person name="Wayne K.J."/>
            <person name="Tettelin H."/>
            <person name="Glass J.I."/>
            <person name="Rusch D."/>
            <person name="Podicherti R."/>
            <person name="Tsui H.-C.T."/>
            <person name="Winkler M.E."/>
        </authorList>
    </citation>
    <scope>NUCLEOTIDE SEQUENCE</scope>
</reference>
<proteinExistence type="predicted"/>
<protein>
    <submittedName>
        <fullName evidence="1">Uncharacterized protein</fullName>
    </submittedName>
</protein>
<feature type="non-terminal residue" evidence="1">
    <location>
        <position position="1"/>
    </location>
</feature>
<dbReference type="AlphaFoldDB" id="A0A382JF13"/>
<accession>A0A382JF13</accession>
<evidence type="ECO:0000313" key="1">
    <source>
        <dbReference type="EMBL" id="SVC09713.1"/>
    </source>
</evidence>
<feature type="non-terminal residue" evidence="1">
    <location>
        <position position="111"/>
    </location>
</feature>
<organism evidence="1">
    <name type="scientific">marine metagenome</name>
    <dbReference type="NCBI Taxonomy" id="408172"/>
    <lineage>
        <taxon>unclassified sequences</taxon>
        <taxon>metagenomes</taxon>
        <taxon>ecological metagenomes</taxon>
    </lineage>
</organism>
<name>A0A382JF13_9ZZZZ</name>